<feature type="non-terminal residue" evidence="1">
    <location>
        <position position="38"/>
    </location>
</feature>
<protein>
    <submittedName>
        <fullName evidence="1">Uncharacterized protein</fullName>
    </submittedName>
</protein>
<organism evidence="1 2">
    <name type="scientific">Pedosphaera parvula (strain Ellin514)</name>
    <dbReference type="NCBI Taxonomy" id="320771"/>
    <lineage>
        <taxon>Bacteria</taxon>
        <taxon>Pseudomonadati</taxon>
        <taxon>Verrucomicrobiota</taxon>
        <taxon>Pedosphaerae</taxon>
        <taxon>Pedosphaerales</taxon>
        <taxon>Pedosphaeraceae</taxon>
        <taxon>Pedosphaera</taxon>
    </lineage>
</organism>
<accession>B9XSS5</accession>
<comment type="caution">
    <text evidence="1">The sequence shown here is derived from an EMBL/GenBank/DDBJ whole genome shotgun (WGS) entry which is preliminary data.</text>
</comment>
<sequence>MQTQIEESIVTQKTRELCQAILDQPEFKSMRQKVETFM</sequence>
<dbReference type="Proteomes" id="UP000003688">
    <property type="component" value="Unassembled WGS sequence"/>
</dbReference>
<gene>
    <name evidence="1" type="ORF">Cflav_PD0167</name>
</gene>
<dbReference type="AlphaFoldDB" id="B9XSS5"/>
<proteinExistence type="predicted"/>
<name>B9XSS5_PEDPL</name>
<evidence type="ECO:0000313" key="2">
    <source>
        <dbReference type="Proteomes" id="UP000003688"/>
    </source>
</evidence>
<reference evidence="1 2" key="1">
    <citation type="journal article" date="2011" name="J. Bacteriol.">
        <title>Genome sequence of 'Pedosphaera parvula' Ellin514, an aerobic Verrucomicrobial isolate from pasture soil.</title>
        <authorList>
            <person name="Kant R."/>
            <person name="van Passel M.W."/>
            <person name="Sangwan P."/>
            <person name="Palva A."/>
            <person name="Lucas S."/>
            <person name="Copeland A."/>
            <person name="Lapidus A."/>
            <person name="Glavina Del Rio T."/>
            <person name="Dalin E."/>
            <person name="Tice H."/>
            <person name="Bruce D."/>
            <person name="Goodwin L."/>
            <person name="Pitluck S."/>
            <person name="Chertkov O."/>
            <person name="Larimer F.W."/>
            <person name="Land M.L."/>
            <person name="Hauser L."/>
            <person name="Brettin T.S."/>
            <person name="Detter J.C."/>
            <person name="Han S."/>
            <person name="de Vos W.M."/>
            <person name="Janssen P.H."/>
            <person name="Smidt H."/>
        </authorList>
    </citation>
    <scope>NUCLEOTIDE SEQUENCE [LARGE SCALE GENOMIC DNA]</scope>
    <source>
        <strain evidence="1 2">Ellin514</strain>
    </source>
</reference>
<dbReference type="EMBL" id="ABOX02000085">
    <property type="protein sequence ID" value="EEF57127.1"/>
    <property type="molecule type" value="Genomic_DNA"/>
</dbReference>
<evidence type="ECO:0000313" key="1">
    <source>
        <dbReference type="EMBL" id="EEF57127.1"/>
    </source>
</evidence>
<keyword evidence="2" id="KW-1185">Reference proteome</keyword>